<comment type="caution">
    <text evidence="5">The sequence shown here is derived from an EMBL/GenBank/DDBJ whole genome shotgun (WGS) entry which is preliminary data.</text>
</comment>
<dbReference type="Proteomes" id="UP001217089">
    <property type="component" value="Unassembled WGS sequence"/>
</dbReference>
<keyword evidence="6" id="KW-1185">Reference proteome</keyword>
<evidence type="ECO:0000256" key="2">
    <source>
        <dbReference type="SAM" id="Coils"/>
    </source>
</evidence>
<feature type="region of interest" description="Disordered" evidence="3">
    <location>
        <begin position="235"/>
        <end position="267"/>
    </location>
</feature>
<dbReference type="EMBL" id="JARBDR010000496">
    <property type="protein sequence ID" value="KAJ8311740.1"/>
    <property type="molecule type" value="Genomic_DNA"/>
</dbReference>
<evidence type="ECO:0000256" key="1">
    <source>
        <dbReference type="PROSITE-ProRule" id="PRU01077"/>
    </source>
</evidence>
<evidence type="ECO:0000313" key="6">
    <source>
        <dbReference type="Proteomes" id="UP001217089"/>
    </source>
</evidence>
<protein>
    <recommendedName>
        <fullName evidence="4">F-BAR domain-containing protein</fullName>
    </recommendedName>
</protein>
<accession>A0ABQ9F652</accession>
<organism evidence="5 6">
    <name type="scientific">Tegillarca granosa</name>
    <name type="common">Malaysian cockle</name>
    <name type="synonym">Anadara granosa</name>
    <dbReference type="NCBI Taxonomy" id="220873"/>
    <lineage>
        <taxon>Eukaryota</taxon>
        <taxon>Metazoa</taxon>
        <taxon>Spiralia</taxon>
        <taxon>Lophotrochozoa</taxon>
        <taxon>Mollusca</taxon>
        <taxon>Bivalvia</taxon>
        <taxon>Autobranchia</taxon>
        <taxon>Pteriomorphia</taxon>
        <taxon>Arcoida</taxon>
        <taxon>Arcoidea</taxon>
        <taxon>Arcidae</taxon>
        <taxon>Tegillarca</taxon>
    </lineage>
</organism>
<name>A0ABQ9F652_TEGGR</name>
<sequence length="267" mass="30552">MIYWCVQVQDEVQKQKQEYSKAVERLKGDKAKYNDLQLKGKPAKVEDAKNRFTKSTGKLHRVHNEYVLSLREVVSHQNSYLTRTLPTILDYHQTKFELLGDQCKDILLDYQRMTDYSTEDFCDIFRQIEVSVSKINPDGDTSDFLLEVRLSVIETELSKVTNSLEEKEASLTELSSTVKNLQKYTDEDTKALNLEYISKRKDLENLRREVTEFYAKRDTLQVLCDAIKTPLEATGDNVPSALSINSDSTADVSVSMTAGNPSQKNET</sequence>
<dbReference type="InterPro" id="IPR027267">
    <property type="entry name" value="AH/BAR_dom_sf"/>
</dbReference>
<dbReference type="InterPro" id="IPR031160">
    <property type="entry name" value="F_BAR_dom"/>
</dbReference>
<dbReference type="SUPFAM" id="SSF103657">
    <property type="entry name" value="BAR/IMD domain-like"/>
    <property type="match status" value="1"/>
</dbReference>
<evidence type="ECO:0000256" key="3">
    <source>
        <dbReference type="SAM" id="MobiDB-lite"/>
    </source>
</evidence>
<proteinExistence type="predicted"/>
<feature type="coiled-coil region" evidence="2">
    <location>
        <begin position="5"/>
        <end position="36"/>
    </location>
</feature>
<feature type="compositionally biased region" description="Polar residues" evidence="3">
    <location>
        <begin position="240"/>
        <end position="267"/>
    </location>
</feature>
<feature type="coiled-coil region" evidence="2">
    <location>
        <begin position="164"/>
        <end position="209"/>
    </location>
</feature>
<gene>
    <name evidence="5" type="ORF">KUTeg_011095</name>
</gene>
<keyword evidence="1 2" id="KW-0175">Coiled coil</keyword>
<dbReference type="Gene3D" id="1.20.1270.60">
    <property type="entry name" value="Arfaptin homology (AH) domain/BAR domain"/>
    <property type="match status" value="1"/>
</dbReference>
<evidence type="ECO:0000259" key="4">
    <source>
        <dbReference type="PROSITE" id="PS51741"/>
    </source>
</evidence>
<evidence type="ECO:0000313" key="5">
    <source>
        <dbReference type="EMBL" id="KAJ8311740.1"/>
    </source>
</evidence>
<feature type="domain" description="F-BAR" evidence="4">
    <location>
        <begin position="1"/>
        <end position="140"/>
    </location>
</feature>
<dbReference type="PROSITE" id="PS51741">
    <property type="entry name" value="F_BAR"/>
    <property type="match status" value="1"/>
</dbReference>
<reference evidence="5 6" key="1">
    <citation type="submission" date="2022-12" db="EMBL/GenBank/DDBJ databases">
        <title>Chromosome-level genome of Tegillarca granosa.</title>
        <authorList>
            <person name="Kim J."/>
        </authorList>
    </citation>
    <scope>NUCLEOTIDE SEQUENCE [LARGE SCALE GENOMIC DNA]</scope>
    <source>
        <strain evidence="5">Teg-2019</strain>
        <tissue evidence="5">Adductor muscle</tissue>
    </source>
</reference>
<dbReference type="Gene3D" id="1.10.287.160">
    <property type="entry name" value="HR1 repeat"/>
    <property type="match status" value="1"/>
</dbReference>